<dbReference type="Proteomes" id="UP000734343">
    <property type="component" value="Unassembled WGS sequence"/>
</dbReference>
<keyword evidence="4" id="KW-0813">Transport</keyword>
<dbReference type="RefSeq" id="WP_217171776.1">
    <property type="nucleotide sequence ID" value="NZ_CP126169.1"/>
</dbReference>
<evidence type="ECO:0000313" key="9">
    <source>
        <dbReference type="EMBL" id="MBU9854082.1"/>
    </source>
</evidence>
<accession>A0ABS6LPX3</accession>
<evidence type="ECO:0000313" key="10">
    <source>
        <dbReference type="Proteomes" id="UP000734343"/>
    </source>
</evidence>
<gene>
    <name evidence="9" type="primary">fliH</name>
    <name evidence="9" type="ORF">J1778_02130</name>
</gene>
<name>A0ABS6LPX3_9GAMM</name>
<comment type="caution">
    <text evidence="9">The sequence shown here is derived from an EMBL/GenBank/DDBJ whole genome shotgun (WGS) entry which is preliminary data.</text>
</comment>
<organism evidence="9 10">
    <name type="scientific">Rahnella bonaserana</name>
    <dbReference type="NCBI Taxonomy" id="2816248"/>
    <lineage>
        <taxon>Bacteria</taxon>
        <taxon>Pseudomonadati</taxon>
        <taxon>Pseudomonadota</taxon>
        <taxon>Gammaproteobacteria</taxon>
        <taxon>Enterobacterales</taxon>
        <taxon>Yersiniaceae</taxon>
        <taxon>Rahnella</taxon>
    </lineage>
</organism>
<evidence type="ECO:0000256" key="5">
    <source>
        <dbReference type="ARBA" id="ARBA00022795"/>
    </source>
</evidence>
<evidence type="ECO:0000259" key="8">
    <source>
        <dbReference type="Pfam" id="PF02108"/>
    </source>
</evidence>
<evidence type="ECO:0000256" key="1">
    <source>
        <dbReference type="ARBA" id="ARBA00003041"/>
    </source>
</evidence>
<feature type="domain" description="Flagellar assembly protein FliH/Type III secretion system HrpE" evidence="8">
    <location>
        <begin position="103"/>
        <end position="227"/>
    </location>
</feature>
<comment type="similarity">
    <text evidence="2">Belongs to the FliH family.</text>
</comment>
<dbReference type="Pfam" id="PF02108">
    <property type="entry name" value="FliH"/>
    <property type="match status" value="1"/>
</dbReference>
<evidence type="ECO:0000256" key="7">
    <source>
        <dbReference type="ARBA" id="ARBA00023225"/>
    </source>
</evidence>
<evidence type="ECO:0000256" key="3">
    <source>
        <dbReference type="ARBA" id="ARBA00016507"/>
    </source>
</evidence>
<keyword evidence="7" id="KW-1006">Bacterial flagellum protein export</keyword>
<keyword evidence="6" id="KW-0653">Protein transport</keyword>
<keyword evidence="9" id="KW-0282">Flagellum</keyword>
<sequence>MPTSDRGKQPDWQVWKPQNLLDDFSQPEHDIIDTPGTYQSDELLQAELARIRQQAEQKGFAQGQARGLEEGKKKGHEAGFAQGHKEGFEQGLAESGAQQRETGEHFARLLEEFKIALSNLDSVIPSRLVQLSLTAARSILGKNITCDNDVLLEKIQQLLQQETLFKGTAILWVNPDDMALVQDNVGKSLASMGWDIRGDAQILPGGCRITSEEGEFDATMNTRWQELCELSREDYLA</sequence>
<reference evidence="9 10" key="1">
    <citation type="submission" date="2021-03" db="EMBL/GenBank/DDBJ databases">
        <title>Five novel Rahnella species.</title>
        <authorList>
            <person name="Brady C."/>
            <person name="Asselin J."/>
            <person name="Beer S."/>
            <person name="Bruberg M.B."/>
            <person name="Crampton B."/>
            <person name="Venter S."/>
            <person name="Arnold D."/>
            <person name="Denman S."/>
        </authorList>
    </citation>
    <scope>NUCLEOTIDE SEQUENCE [LARGE SCALE GENOMIC DNA]</scope>
    <source>
        <strain evidence="9 10">H11b</strain>
    </source>
</reference>
<evidence type="ECO:0000256" key="6">
    <source>
        <dbReference type="ARBA" id="ARBA00022927"/>
    </source>
</evidence>
<evidence type="ECO:0000256" key="2">
    <source>
        <dbReference type="ARBA" id="ARBA00006602"/>
    </source>
</evidence>
<keyword evidence="9" id="KW-0966">Cell projection</keyword>
<evidence type="ECO:0000256" key="4">
    <source>
        <dbReference type="ARBA" id="ARBA00022448"/>
    </source>
</evidence>
<proteinExistence type="inferred from homology"/>
<dbReference type="InterPro" id="IPR051472">
    <property type="entry name" value="T3SS_Stator/FliH"/>
</dbReference>
<dbReference type="InterPro" id="IPR018035">
    <property type="entry name" value="Flagellar_FliH/T3SS_HrpE"/>
</dbReference>
<comment type="function">
    <text evidence="1">Needed for flagellar regrowth and assembly.</text>
</comment>
<protein>
    <recommendedName>
        <fullName evidence="3">Flagellar assembly protein FliH</fullName>
    </recommendedName>
</protein>
<dbReference type="PANTHER" id="PTHR34982">
    <property type="entry name" value="YOP PROTEINS TRANSLOCATION PROTEIN L"/>
    <property type="match status" value="1"/>
</dbReference>
<keyword evidence="5" id="KW-1005">Bacterial flagellum biogenesis</keyword>
<keyword evidence="9" id="KW-0969">Cilium</keyword>
<keyword evidence="10" id="KW-1185">Reference proteome</keyword>
<dbReference type="EMBL" id="JAFMOW010000047">
    <property type="protein sequence ID" value="MBU9854082.1"/>
    <property type="molecule type" value="Genomic_DNA"/>
</dbReference>
<dbReference type="PANTHER" id="PTHR34982:SF1">
    <property type="entry name" value="FLAGELLAR ASSEMBLY PROTEIN FLIH"/>
    <property type="match status" value="1"/>
</dbReference>